<feature type="transmembrane region" description="Helical" evidence="1">
    <location>
        <begin position="36"/>
        <end position="56"/>
    </location>
</feature>
<evidence type="ECO:0000313" key="2">
    <source>
        <dbReference type="EMBL" id="MBB4633204.1"/>
    </source>
</evidence>
<feature type="transmembrane region" description="Helical" evidence="1">
    <location>
        <begin position="62"/>
        <end position="82"/>
    </location>
</feature>
<evidence type="ECO:0000256" key="1">
    <source>
        <dbReference type="SAM" id="Phobius"/>
    </source>
</evidence>
<dbReference type="AlphaFoldDB" id="A0A7W7B385"/>
<keyword evidence="1" id="KW-1133">Transmembrane helix</keyword>
<keyword evidence="1" id="KW-0472">Membrane</keyword>
<dbReference type="EMBL" id="JACHNZ010000036">
    <property type="protein sequence ID" value="MBB4633204.1"/>
    <property type="molecule type" value="Genomic_DNA"/>
</dbReference>
<dbReference type="RefSeq" id="WP_184070602.1">
    <property type="nucleotide sequence ID" value="NZ_JACHNZ010000036.1"/>
</dbReference>
<evidence type="ECO:0000313" key="3">
    <source>
        <dbReference type="Proteomes" id="UP000566324"/>
    </source>
</evidence>
<keyword evidence="3" id="KW-1185">Reference proteome</keyword>
<comment type="caution">
    <text evidence="2">The sequence shown here is derived from an EMBL/GenBank/DDBJ whole genome shotgun (WGS) entry which is preliminary data.</text>
</comment>
<gene>
    <name evidence="2" type="ORF">GGQ98_002834</name>
</gene>
<reference evidence="2 3" key="1">
    <citation type="submission" date="2020-08" db="EMBL/GenBank/DDBJ databases">
        <title>Genomic Encyclopedia of Type Strains, Phase IV (KMG-IV): sequencing the most valuable type-strain genomes for metagenomic binning, comparative biology and taxonomic classification.</title>
        <authorList>
            <person name="Goeker M."/>
        </authorList>
    </citation>
    <scope>NUCLEOTIDE SEQUENCE [LARGE SCALE GENOMIC DNA]</scope>
    <source>
        <strain evidence="2 3">DSM 17328</strain>
    </source>
</reference>
<protein>
    <recommendedName>
        <fullName evidence="4">SMODS and SLOG-associating 2TM effector domain-containing protein</fullName>
    </recommendedName>
</protein>
<keyword evidence="1" id="KW-0812">Transmembrane</keyword>
<accession>A0A7W7B385</accession>
<sequence length="174" mass="19250">MPDVDVTLAARMRDDAWQMAIHERAQRDQVTQRIRFGLVVLNGASLATVLGASSLLDNLPDTILAFSASSFALGIAAAGWALESHQNYLIASAGRWSANAMKRERLRALIEFSHVNANDEKTLAAIEKLFNEMTGEPEVLFQPDTASIWKQYTSRGLWVVGMLSIVGYKIWSLI</sequence>
<dbReference type="Proteomes" id="UP000566324">
    <property type="component" value="Unassembled WGS sequence"/>
</dbReference>
<evidence type="ECO:0008006" key="4">
    <source>
        <dbReference type="Google" id="ProtNLM"/>
    </source>
</evidence>
<proteinExistence type="predicted"/>
<organism evidence="2 3">
    <name type="scientific">Sphingosinicella soli</name>
    <dbReference type="NCBI Taxonomy" id="333708"/>
    <lineage>
        <taxon>Bacteria</taxon>
        <taxon>Pseudomonadati</taxon>
        <taxon>Pseudomonadota</taxon>
        <taxon>Alphaproteobacteria</taxon>
        <taxon>Sphingomonadales</taxon>
        <taxon>Sphingosinicellaceae</taxon>
        <taxon>Sphingosinicella</taxon>
    </lineage>
</organism>
<name>A0A7W7B385_9SPHN</name>